<dbReference type="Proteomes" id="UP000821865">
    <property type="component" value="Chromosome 1"/>
</dbReference>
<accession>A0ACB8DT87</accession>
<organism evidence="1 2">
    <name type="scientific">Dermacentor silvarum</name>
    <name type="common">Tick</name>
    <dbReference type="NCBI Taxonomy" id="543639"/>
    <lineage>
        <taxon>Eukaryota</taxon>
        <taxon>Metazoa</taxon>
        <taxon>Ecdysozoa</taxon>
        <taxon>Arthropoda</taxon>
        <taxon>Chelicerata</taxon>
        <taxon>Arachnida</taxon>
        <taxon>Acari</taxon>
        <taxon>Parasitiformes</taxon>
        <taxon>Ixodida</taxon>
        <taxon>Ixodoidea</taxon>
        <taxon>Ixodidae</taxon>
        <taxon>Rhipicephalinae</taxon>
        <taxon>Dermacentor</taxon>
    </lineage>
</organism>
<proteinExistence type="predicted"/>
<reference evidence="1" key="1">
    <citation type="submission" date="2020-05" db="EMBL/GenBank/DDBJ databases">
        <title>Large-scale comparative analyses of tick genomes elucidate their genetic diversity and vector capacities.</title>
        <authorList>
            <person name="Jia N."/>
            <person name="Wang J."/>
            <person name="Shi W."/>
            <person name="Du L."/>
            <person name="Sun Y."/>
            <person name="Zhan W."/>
            <person name="Jiang J."/>
            <person name="Wang Q."/>
            <person name="Zhang B."/>
            <person name="Ji P."/>
            <person name="Sakyi L.B."/>
            <person name="Cui X."/>
            <person name="Yuan T."/>
            <person name="Jiang B."/>
            <person name="Yang W."/>
            <person name="Lam T.T.-Y."/>
            <person name="Chang Q."/>
            <person name="Ding S."/>
            <person name="Wang X."/>
            <person name="Zhu J."/>
            <person name="Ruan X."/>
            <person name="Zhao L."/>
            <person name="Wei J."/>
            <person name="Que T."/>
            <person name="Du C."/>
            <person name="Cheng J."/>
            <person name="Dai P."/>
            <person name="Han X."/>
            <person name="Huang E."/>
            <person name="Gao Y."/>
            <person name="Liu J."/>
            <person name="Shao H."/>
            <person name="Ye R."/>
            <person name="Li L."/>
            <person name="Wei W."/>
            <person name="Wang X."/>
            <person name="Wang C."/>
            <person name="Yang T."/>
            <person name="Huo Q."/>
            <person name="Li W."/>
            <person name="Guo W."/>
            <person name="Chen H."/>
            <person name="Zhou L."/>
            <person name="Ni X."/>
            <person name="Tian J."/>
            <person name="Zhou Y."/>
            <person name="Sheng Y."/>
            <person name="Liu T."/>
            <person name="Pan Y."/>
            <person name="Xia L."/>
            <person name="Li J."/>
            <person name="Zhao F."/>
            <person name="Cao W."/>
        </authorList>
    </citation>
    <scope>NUCLEOTIDE SEQUENCE</scope>
    <source>
        <strain evidence="1">Dsil-2018</strain>
    </source>
</reference>
<dbReference type="EMBL" id="CM023470">
    <property type="protein sequence ID" value="KAH7977635.1"/>
    <property type="molecule type" value="Genomic_DNA"/>
</dbReference>
<evidence type="ECO:0000313" key="2">
    <source>
        <dbReference type="Proteomes" id="UP000821865"/>
    </source>
</evidence>
<protein>
    <submittedName>
        <fullName evidence="1">Uncharacterized protein</fullName>
    </submittedName>
</protein>
<gene>
    <name evidence="1" type="ORF">HPB49_003064</name>
</gene>
<name>A0ACB8DT87_DERSI</name>
<evidence type="ECO:0000313" key="1">
    <source>
        <dbReference type="EMBL" id="KAH7977635.1"/>
    </source>
</evidence>
<sequence>MHVNSHLNDIDKFQYLRSSIDGPTAKAIIPGFLTTENCYTDNIEILKEWFGYDRNIEAKYLENLRTLIPYFFWTDSMVALRWVKGSVLNWKPFVQNRVFEIEELTDPSQQNDCSGRGKPVLERRLLWKGLAFQGDFSGFTLHQTLMVERASLARDLDRIASDYNCRDLPTTWRTTDFYAFEHDYRSQLPSLASKTVYLLVIIE</sequence>
<comment type="caution">
    <text evidence="1">The sequence shown here is derived from an EMBL/GenBank/DDBJ whole genome shotgun (WGS) entry which is preliminary data.</text>
</comment>
<keyword evidence="2" id="KW-1185">Reference proteome</keyword>